<name>A0A4V1D929_9ALTE</name>
<evidence type="ECO:0000259" key="2">
    <source>
        <dbReference type="Pfam" id="PF03958"/>
    </source>
</evidence>
<keyword evidence="4" id="KW-1185">Reference proteome</keyword>
<organism evidence="3 4">
    <name type="scientific">Hydrocarboniclastica marina</name>
    <dbReference type="NCBI Taxonomy" id="2259620"/>
    <lineage>
        <taxon>Bacteria</taxon>
        <taxon>Pseudomonadati</taxon>
        <taxon>Pseudomonadota</taxon>
        <taxon>Gammaproteobacteria</taxon>
        <taxon>Alteromonadales</taxon>
        <taxon>Alteromonadaceae</taxon>
        <taxon>Hydrocarboniclastica</taxon>
    </lineage>
</organism>
<feature type="signal peptide" evidence="1">
    <location>
        <begin position="1"/>
        <end position="21"/>
    </location>
</feature>
<feature type="chain" id="PRO_5020601599" description="NolW-like domain-containing protein" evidence="1">
    <location>
        <begin position="22"/>
        <end position="243"/>
    </location>
</feature>
<dbReference type="Pfam" id="PF03958">
    <property type="entry name" value="Secretin_N"/>
    <property type="match status" value="1"/>
</dbReference>
<dbReference type="OrthoDB" id="6359753at2"/>
<dbReference type="InterPro" id="IPR005644">
    <property type="entry name" value="NolW-like"/>
</dbReference>
<dbReference type="InterPro" id="IPR038591">
    <property type="entry name" value="NolW-like_sf"/>
</dbReference>
<dbReference type="Gene3D" id="3.30.1370.120">
    <property type="match status" value="1"/>
</dbReference>
<dbReference type="AlphaFoldDB" id="A0A4V1D929"/>
<proteinExistence type="predicted"/>
<dbReference type="EMBL" id="CP031093">
    <property type="protein sequence ID" value="QCF27250.1"/>
    <property type="molecule type" value="Genomic_DNA"/>
</dbReference>
<reference evidence="3 4" key="1">
    <citation type="submission" date="2018-07" db="EMBL/GenBank/DDBJ databases">
        <title>Marsedoiliclastica nanhaica gen. nov. sp. nov., a novel marine hydrocarbonoclastic bacterium isolated from an in-situ enriched hydrocarbon-degrading consortium in deep-sea sediment.</title>
        <authorList>
            <person name="Dong C."/>
            <person name="Ma T."/>
            <person name="Liu R."/>
            <person name="Shao Z."/>
        </authorList>
    </citation>
    <scope>NUCLEOTIDE SEQUENCE [LARGE SCALE GENOMIC DNA]</scope>
    <source>
        <strain evidence="4">soil36-7</strain>
    </source>
</reference>
<evidence type="ECO:0000313" key="3">
    <source>
        <dbReference type="EMBL" id="QCF27250.1"/>
    </source>
</evidence>
<dbReference type="RefSeq" id="WP_136549960.1">
    <property type="nucleotide sequence ID" value="NZ_CP031093.1"/>
</dbReference>
<evidence type="ECO:0000313" key="4">
    <source>
        <dbReference type="Proteomes" id="UP000298049"/>
    </source>
</evidence>
<accession>A0A4V1D929</accession>
<evidence type="ECO:0000256" key="1">
    <source>
        <dbReference type="SAM" id="SignalP"/>
    </source>
</evidence>
<keyword evidence="1" id="KW-0732">Signal</keyword>
<sequence length="243" mass="26315">MKLICSLAFALLVFTTTVAQAQQKVEVFELSNRQASELVSQLKTLYPDQEVIFSADGQRLMVKGPATVVAEVGELARRLDVAPAQLRITVLRHQASQDKVSTGERLSTRARQSQQSVIVQSGETARIEAGVIRRVTSAVAGGDYVGLVAEDTPMTSGFMVQPRALGSNQIELRIISFNDDPAHHKAYGSSRDTAAVVTQRRVSPGEWVNLGSAAEAHTAEHQGVTYSTRDSGQTWSIKVDLVP</sequence>
<feature type="domain" description="NolW-like" evidence="2">
    <location>
        <begin position="25"/>
        <end position="85"/>
    </location>
</feature>
<protein>
    <recommendedName>
        <fullName evidence="2">NolW-like domain-containing protein</fullName>
    </recommendedName>
</protein>
<gene>
    <name evidence="3" type="ORF">soil367_15660</name>
</gene>
<dbReference type="Proteomes" id="UP000298049">
    <property type="component" value="Chromosome"/>
</dbReference>
<dbReference type="KEGG" id="hmi:soil367_15660"/>